<feature type="transmembrane region" description="Helical" evidence="2">
    <location>
        <begin position="298"/>
        <end position="318"/>
    </location>
</feature>
<feature type="transmembrane region" description="Helical" evidence="2">
    <location>
        <begin position="349"/>
        <end position="367"/>
    </location>
</feature>
<feature type="region of interest" description="Disordered" evidence="1">
    <location>
        <begin position="1"/>
        <end position="21"/>
    </location>
</feature>
<reference evidence="4" key="1">
    <citation type="submission" date="2016-10" db="EMBL/GenBank/DDBJ databases">
        <authorList>
            <person name="Varghese N."/>
            <person name="Submissions S."/>
        </authorList>
    </citation>
    <scope>NUCLEOTIDE SEQUENCE [LARGE SCALE GENOMIC DNA]</scope>
    <source>
        <strain evidence="4">CGMCC 4.3568</strain>
    </source>
</reference>
<evidence type="ECO:0000256" key="2">
    <source>
        <dbReference type="SAM" id="Phobius"/>
    </source>
</evidence>
<feature type="transmembrane region" description="Helical" evidence="2">
    <location>
        <begin position="324"/>
        <end position="342"/>
    </location>
</feature>
<evidence type="ECO:0000313" key="3">
    <source>
        <dbReference type="EMBL" id="SFB01916.1"/>
    </source>
</evidence>
<feature type="transmembrane region" description="Helical" evidence="2">
    <location>
        <begin position="176"/>
        <end position="200"/>
    </location>
</feature>
<gene>
    <name evidence="3" type="ORF">SAMN05216266_103316</name>
</gene>
<dbReference type="AlphaFoldDB" id="A0A1I0XNA2"/>
<organism evidence="3 4">
    <name type="scientific">Amycolatopsis marina</name>
    <dbReference type="NCBI Taxonomy" id="490629"/>
    <lineage>
        <taxon>Bacteria</taxon>
        <taxon>Bacillati</taxon>
        <taxon>Actinomycetota</taxon>
        <taxon>Actinomycetes</taxon>
        <taxon>Pseudonocardiales</taxon>
        <taxon>Pseudonocardiaceae</taxon>
        <taxon>Amycolatopsis</taxon>
    </lineage>
</organism>
<evidence type="ECO:0000313" key="4">
    <source>
        <dbReference type="Proteomes" id="UP000243799"/>
    </source>
</evidence>
<feature type="transmembrane region" description="Helical" evidence="2">
    <location>
        <begin position="212"/>
        <end position="230"/>
    </location>
</feature>
<evidence type="ECO:0008006" key="5">
    <source>
        <dbReference type="Google" id="ProtNLM"/>
    </source>
</evidence>
<name>A0A1I0XNA2_9PSEU</name>
<evidence type="ECO:0000256" key="1">
    <source>
        <dbReference type="SAM" id="MobiDB-lite"/>
    </source>
</evidence>
<feature type="transmembrane region" description="Helical" evidence="2">
    <location>
        <begin position="268"/>
        <end position="286"/>
    </location>
</feature>
<keyword evidence="2" id="KW-0472">Membrane</keyword>
<feature type="transmembrane region" description="Helical" evidence="2">
    <location>
        <begin position="31"/>
        <end position="51"/>
    </location>
</feature>
<keyword evidence="2" id="KW-1133">Transmembrane helix</keyword>
<dbReference type="STRING" id="490629.SAMN05216266_103316"/>
<keyword evidence="2" id="KW-0812">Transmembrane</keyword>
<keyword evidence="4" id="KW-1185">Reference proteome</keyword>
<dbReference type="EMBL" id="FOKG01000003">
    <property type="protein sequence ID" value="SFB01916.1"/>
    <property type="molecule type" value="Genomic_DNA"/>
</dbReference>
<feature type="transmembrane region" description="Helical" evidence="2">
    <location>
        <begin position="131"/>
        <end position="164"/>
    </location>
</feature>
<feature type="transmembrane region" description="Helical" evidence="2">
    <location>
        <begin position="102"/>
        <end position="119"/>
    </location>
</feature>
<accession>A0A1I0XNA2</accession>
<sequence length="511" mass="54437">MSWTPHTAPNRGAEAAGPASSQVRGVSDRRLAAVVGLVSALVFVVLQPHLIDDTYITLSYAKNLALHGHWGLITEGTSNTATSPLNVLALAALTVVLRDAEVAVGLLFVLTQVLLVLGLRRIGDRQGLPSWFAPVTMAVLTLNPLLISSVGLEIGLGAAALVWLMVFAAERRPLAVGVVAGLVALIRLDLLVLVAVVVLARRDAFAGLARTLAGFVGVALPWFLFSWLALGSAVPDTLVIKTLQRSWGAWSFTNGAGLYWEHFPLETVLSFLPLALVTVAGPVWLVRLLRGSVADRRLVPFAALAVGGALHFLAYVWLDVPPYHWYYGPSIIAATVFLLAWGARLRARAGLAAGLALATVSALAYASPGLPRDFSPITSNHATSERYRDIGQDIATIAQGRTVHSAGEIGALAYSCDCAIVDLFSDRGAVAPAIEESERRSGTVGRALTEVNFRFFDRSQRPMAPELVLEVTAGVPPAKALATWTIHSPWAGTQQLYLVGAADARPPKPMW</sequence>
<proteinExistence type="predicted"/>
<dbReference type="Proteomes" id="UP000243799">
    <property type="component" value="Unassembled WGS sequence"/>
</dbReference>
<dbReference type="RefSeq" id="WP_177242513.1">
    <property type="nucleotide sequence ID" value="NZ_FOKG01000003.1"/>
</dbReference>
<protein>
    <recommendedName>
        <fullName evidence="5">4-amino-4-deoxy-L-arabinose transferase</fullName>
    </recommendedName>
</protein>